<dbReference type="InterPro" id="IPR027417">
    <property type="entry name" value="P-loop_NTPase"/>
</dbReference>
<organism evidence="1 2">
    <name type="scientific">Notoacmeibacter marinus</name>
    <dbReference type="NCBI Taxonomy" id="1876515"/>
    <lineage>
        <taxon>Bacteria</taxon>
        <taxon>Pseudomonadati</taxon>
        <taxon>Pseudomonadota</taxon>
        <taxon>Alphaproteobacteria</taxon>
        <taxon>Hyphomicrobiales</taxon>
        <taxon>Notoacmeibacteraceae</taxon>
        <taxon>Notoacmeibacter</taxon>
    </lineage>
</organism>
<dbReference type="Gene3D" id="1.10.8.60">
    <property type="match status" value="1"/>
</dbReference>
<dbReference type="Proteomes" id="UP000215405">
    <property type="component" value="Unassembled WGS sequence"/>
</dbReference>
<dbReference type="PANTHER" id="PTHR30050:SF5">
    <property type="entry name" value="DNAA REGULATORY INACTIVATOR HDA"/>
    <property type="match status" value="1"/>
</dbReference>
<dbReference type="Gene3D" id="3.40.50.300">
    <property type="entry name" value="P-loop containing nucleotide triphosphate hydrolases"/>
    <property type="match status" value="1"/>
</dbReference>
<protein>
    <recommendedName>
        <fullName evidence="3">Chromosomal replication initiator protein DnaA domain-containing protein</fullName>
    </recommendedName>
</protein>
<dbReference type="GO" id="GO:0005886">
    <property type="term" value="C:plasma membrane"/>
    <property type="evidence" value="ECO:0007669"/>
    <property type="project" value="TreeGrafter"/>
</dbReference>
<keyword evidence="2" id="KW-1185">Reference proteome</keyword>
<dbReference type="RefSeq" id="WP_240535118.1">
    <property type="nucleotide sequence ID" value="NZ_NBYO01000003.1"/>
</dbReference>
<evidence type="ECO:0000313" key="1">
    <source>
        <dbReference type="EMBL" id="OXS99292.1"/>
    </source>
</evidence>
<dbReference type="EMBL" id="NBYO01000003">
    <property type="protein sequence ID" value="OXS99292.1"/>
    <property type="molecule type" value="Genomic_DNA"/>
</dbReference>
<dbReference type="GO" id="GO:0006270">
    <property type="term" value="P:DNA replication initiation"/>
    <property type="evidence" value="ECO:0007669"/>
    <property type="project" value="TreeGrafter"/>
</dbReference>
<evidence type="ECO:0008006" key="3">
    <source>
        <dbReference type="Google" id="ProtNLM"/>
    </source>
</evidence>
<evidence type="ECO:0000313" key="2">
    <source>
        <dbReference type="Proteomes" id="UP000215405"/>
    </source>
</evidence>
<dbReference type="SUPFAM" id="SSF52540">
    <property type="entry name" value="P-loop containing nucleoside triphosphate hydrolases"/>
    <property type="match status" value="1"/>
</dbReference>
<name>A0A231UTP2_9HYPH</name>
<dbReference type="GO" id="GO:0003688">
    <property type="term" value="F:DNA replication origin binding"/>
    <property type="evidence" value="ECO:0007669"/>
    <property type="project" value="TreeGrafter"/>
</dbReference>
<proteinExistence type="predicted"/>
<sequence length="242" mass="25968">MSDSNEDIRKTPPEQLLLDLTRDPALSRDDLVATSTNRAAVALIDSWPNWLAPVAVIHGPEGSGKSHLAAIWQDRTSARAITAGAIGNEAIEAAMRGGSILIEDIDGGAFDQTGLFHLMNAVRQGGGFLLVTARATPANWPITLPDLISRLRSVALASIDPPDDALLEAVLAKLFSDRQIGIDPVVTAYLIPRMKRSLSEARRLVDAIDRRAFANRAAVTRPLAADVLRALQQSGEEEPDAD</sequence>
<dbReference type="PANTHER" id="PTHR30050">
    <property type="entry name" value="CHROMOSOMAL REPLICATION INITIATOR PROTEIN DNAA"/>
    <property type="match status" value="1"/>
</dbReference>
<reference evidence="2" key="1">
    <citation type="journal article" date="2017" name="Int. J. Syst. Evol. Microbiol.">
        <title>Notoacmeibacter marinus gen. nov., sp. nov., isolated from the gut of a limpet and proposal of Notoacmeibacteraceae fam. nov. in the order Rhizobiales of the class Alphaproteobacteria.</title>
        <authorList>
            <person name="Huang Z."/>
            <person name="Guo F."/>
            <person name="Lai Q."/>
        </authorList>
    </citation>
    <scope>NUCLEOTIDE SEQUENCE [LARGE SCALE GENOMIC DNA]</scope>
    <source>
        <strain evidence="2">XMTR2A4</strain>
    </source>
</reference>
<gene>
    <name evidence="1" type="ORF">B7H23_14035</name>
</gene>
<accession>A0A231UTP2</accession>
<dbReference type="AlphaFoldDB" id="A0A231UTP2"/>
<comment type="caution">
    <text evidence="1">The sequence shown here is derived from an EMBL/GenBank/DDBJ whole genome shotgun (WGS) entry which is preliminary data.</text>
</comment>